<evidence type="ECO:0000313" key="3">
    <source>
        <dbReference type="Proteomes" id="UP000000763"/>
    </source>
</evidence>
<reference evidence="3" key="2">
    <citation type="journal article" date="2008" name="Nucleic Acids Res.">
        <title>The rice annotation project database (RAP-DB): 2008 update.</title>
        <authorList>
            <consortium name="The rice annotation project (RAP)"/>
        </authorList>
    </citation>
    <scope>GENOME REANNOTATION</scope>
    <source>
        <strain evidence="3">cv. Nipponbare</strain>
    </source>
</reference>
<dbReference type="Proteomes" id="UP000000763">
    <property type="component" value="Chromosome 5"/>
</dbReference>
<evidence type="ECO:0000256" key="1">
    <source>
        <dbReference type="SAM" id="MobiDB-lite"/>
    </source>
</evidence>
<accession>Q6ATI0</accession>
<proteinExistence type="predicted"/>
<gene>
    <name evidence="2" type="ORF">OSJNBa0093E24.1</name>
</gene>
<evidence type="ECO:0000313" key="2">
    <source>
        <dbReference type="EMBL" id="AAT93982.1"/>
    </source>
</evidence>
<reference evidence="3" key="1">
    <citation type="journal article" date="2005" name="Nature">
        <title>The map-based sequence of the rice genome.</title>
        <authorList>
            <consortium name="International rice genome sequencing project (IRGSP)"/>
            <person name="Matsumoto T."/>
            <person name="Wu J."/>
            <person name="Kanamori H."/>
            <person name="Katayose Y."/>
            <person name="Fujisawa M."/>
            <person name="Namiki N."/>
            <person name="Mizuno H."/>
            <person name="Yamamoto K."/>
            <person name="Antonio B.A."/>
            <person name="Baba T."/>
            <person name="Sakata K."/>
            <person name="Nagamura Y."/>
            <person name="Aoki H."/>
            <person name="Arikawa K."/>
            <person name="Arita K."/>
            <person name="Bito T."/>
            <person name="Chiden Y."/>
            <person name="Fujitsuka N."/>
            <person name="Fukunaka R."/>
            <person name="Hamada M."/>
            <person name="Harada C."/>
            <person name="Hayashi A."/>
            <person name="Hijishita S."/>
            <person name="Honda M."/>
            <person name="Hosokawa S."/>
            <person name="Ichikawa Y."/>
            <person name="Idonuma A."/>
            <person name="Iijima M."/>
            <person name="Ikeda M."/>
            <person name="Ikeno M."/>
            <person name="Ito K."/>
            <person name="Ito S."/>
            <person name="Ito T."/>
            <person name="Ito Y."/>
            <person name="Ito Y."/>
            <person name="Iwabuchi A."/>
            <person name="Kamiya K."/>
            <person name="Karasawa W."/>
            <person name="Kurita K."/>
            <person name="Katagiri S."/>
            <person name="Kikuta A."/>
            <person name="Kobayashi H."/>
            <person name="Kobayashi N."/>
            <person name="Machita K."/>
            <person name="Maehara T."/>
            <person name="Masukawa M."/>
            <person name="Mizubayashi T."/>
            <person name="Mukai Y."/>
            <person name="Nagasaki H."/>
            <person name="Nagata Y."/>
            <person name="Naito S."/>
            <person name="Nakashima M."/>
            <person name="Nakama Y."/>
            <person name="Nakamichi Y."/>
            <person name="Nakamura M."/>
            <person name="Meguro A."/>
            <person name="Negishi M."/>
            <person name="Ohta I."/>
            <person name="Ohta T."/>
            <person name="Okamoto M."/>
            <person name="Ono N."/>
            <person name="Saji S."/>
            <person name="Sakaguchi M."/>
            <person name="Sakai K."/>
            <person name="Shibata M."/>
            <person name="Shimokawa T."/>
            <person name="Song J."/>
            <person name="Takazaki Y."/>
            <person name="Terasawa K."/>
            <person name="Tsugane M."/>
            <person name="Tsuji K."/>
            <person name="Ueda S."/>
            <person name="Waki K."/>
            <person name="Yamagata H."/>
            <person name="Yamamoto M."/>
            <person name="Yamamoto S."/>
            <person name="Yamane H."/>
            <person name="Yoshiki S."/>
            <person name="Yoshihara R."/>
            <person name="Yukawa K."/>
            <person name="Zhong H."/>
            <person name="Yano M."/>
            <person name="Yuan Q."/>
            <person name="Ouyang S."/>
            <person name="Liu J."/>
            <person name="Jones K.M."/>
            <person name="Gansberger K."/>
            <person name="Moffat K."/>
            <person name="Hill J."/>
            <person name="Bera J."/>
            <person name="Fadrosh D."/>
            <person name="Jin S."/>
            <person name="Johri S."/>
            <person name="Kim M."/>
            <person name="Overton L."/>
            <person name="Reardon M."/>
            <person name="Tsitrin T."/>
            <person name="Vuong H."/>
            <person name="Weaver B."/>
            <person name="Ciecko A."/>
            <person name="Tallon L."/>
            <person name="Jackson J."/>
            <person name="Pai G."/>
            <person name="Aken S.V."/>
            <person name="Utterback T."/>
            <person name="Reidmuller S."/>
            <person name="Feldblyum T."/>
            <person name="Hsiao J."/>
            <person name="Zismann V."/>
            <person name="Iobst S."/>
            <person name="de Vazeille A.R."/>
            <person name="Buell C.R."/>
            <person name="Ying K."/>
            <person name="Li Y."/>
            <person name="Lu T."/>
            <person name="Huang Y."/>
            <person name="Zhao Q."/>
            <person name="Feng Q."/>
            <person name="Zhang L."/>
            <person name="Zhu J."/>
            <person name="Weng Q."/>
            <person name="Mu J."/>
            <person name="Lu Y."/>
            <person name="Fan D."/>
            <person name="Liu Y."/>
            <person name="Guan J."/>
            <person name="Zhang Y."/>
            <person name="Yu S."/>
            <person name="Liu X."/>
            <person name="Zhang Y."/>
            <person name="Hong G."/>
            <person name="Han B."/>
            <person name="Choisne N."/>
            <person name="Demange N."/>
            <person name="Orjeda G."/>
            <person name="Samain S."/>
            <person name="Cattolico L."/>
            <person name="Pelletier E."/>
            <person name="Couloux A."/>
            <person name="Segurens B."/>
            <person name="Wincker P."/>
            <person name="D'Hont A."/>
            <person name="Scarpelli C."/>
            <person name="Weissenbach J."/>
            <person name="Salanoubat M."/>
            <person name="Quetier F."/>
            <person name="Yu Y."/>
            <person name="Kim H.R."/>
            <person name="Rambo T."/>
            <person name="Currie J."/>
            <person name="Collura K."/>
            <person name="Luo M."/>
            <person name="Yang T."/>
            <person name="Ammiraju J.S.S."/>
            <person name="Engler F."/>
            <person name="Soderlund C."/>
            <person name="Wing R.A."/>
            <person name="Palmer L.E."/>
            <person name="de la Bastide M."/>
            <person name="Spiegel L."/>
            <person name="Nascimento L."/>
            <person name="Zutavern T."/>
            <person name="O'Shaughnessy A."/>
            <person name="Dike S."/>
            <person name="Dedhia N."/>
            <person name="Preston R."/>
            <person name="Balija V."/>
            <person name="McCombie W.R."/>
            <person name="Chow T."/>
            <person name="Chen H."/>
            <person name="Chung M."/>
            <person name="Chen C."/>
            <person name="Shaw J."/>
            <person name="Wu H."/>
            <person name="Hsiao K."/>
            <person name="Chao Y."/>
            <person name="Chu M."/>
            <person name="Cheng C."/>
            <person name="Hour A."/>
            <person name="Lee P."/>
            <person name="Lin S."/>
            <person name="Lin Y."/>
            <person name="Liou J."/>
            <person name="Liu S."/>
            <person name="Hsing Y."/>
            <person name="Raghuvanshi S."/>
            <person name="Mohanty A."/>
            <person name="Bharti A.K."/>
            <person name="Gaur A."/>
            <person name="Gupta V."/>
            <person name="Kumar D."/>
            <person name="Ravi V."/>
            <person name="Vij S."/>
            <person name="Kapur A."/>
            <person name="Khurana P."/>
            <person name="Khurana P."/>
            <person name="Khurana J.P."/>
            <person name="Tyagi A.K."/>
            <person name="Gaikwad K."/>
            <person name="Singh A."/>
            <person name="Dalal V."/>
            <person name="Srivastava S."/>
            <person name="Dixit A."/>
            <person name="Pal A.K."/>
            <person name="Ghazi I.A."/>
            <person name="Yadav M."/>
            <person name="Pandit A."/>
            <person name="Bhargava A."/>
            <person name="Sureshbabu K."/>
            <person name="Batra K."/>
            <person name="Sharma T.R."/>
            <person name="Mohapatra T."/>
            <person name="Singh N.K."/>
            <person name="Messing J."/>
            <person name="Nelson A.B."/>
            <person name="Fuks G."/>
            <person name="Kavchok S."/>
            <person name="Keizer G."/>
            <person name="Linton E."/>
            <person name="Llaca V."/>
            <person name="Song R."/>
            <person name="Tanyolac B."/>
            <person name="Young S."/>
            <person name="Ho-Il K."/>
            <person name="Hahn J.H."/>
            <person name="Sangsakoo G."/>
            <person name="Vanavichit A."/>
            <person name="de Mattos Luiz.A.T."/>
            <person name="Zimmer P.D."/>
            <person name="Malone G."/>
            <person name="Dellagostin O."/>
            <person name="de Oliveira A.C."/>
            <person name="Bevan M."/>
            <person name="Bancroft I."/>
            <person name="Minx P."/>
            <person name="Cordum H."/>
            <person name="Wilson R."/>
            <person name="Cheng Z."/>
            <person name="Jin W."/>
            <person name="Jiang J."/>
            <person name="Leong S.A."/>
            <person name="Iwama H."/>
            <person name="Gojobori T."/>
            <person name="Itoh T."/>
            <person name="Niimura Y."/>
            <person name="Fujii Y."/>
            <person name="Habara T."/>
            <person name="Sakai H."/>
            <person name="Sato Y."/>
            <person name="Wilson G."/>
            <person name="Kumar K."/>
            <person name="McCouch S."/>
            <person name="Juretic N."/>
            <person name="Hoen D."/>
            <person name="Wright S."/>
            <person name="Bruskiewich R."/>
            <person name="Bureau T."/>
            <person name="Miyao A."/>
            <person name="Hirochika H."/>
            <person name="Nishikawa T."/>
            <person name="Kadowaki K."/>
            <person name="Sugiura M."/>
            <person name="Burr B."/>
            <person name="Sasaki T."/>
        </authorList>
    </citation>
    <scope>NUCLEOTIDE SEQUENCE [LARGE SCALE GENOMIC DNA]</scope>
    <source>
        <strain evidence="3">cv. Nipponbare</strain>
    </source>
</reference>
<sequence length="147" mass="15050">MTEDEAILFGLSVFPRNAPTVVACAPLAQRHCPAGASAPPSTPSRFQRKRRPRAVPVPPPPPCKGISQEHRLVSLRERESASDGVGRCSASARAALRGHAQGPGPARRSGGGARAEEKVVPARLGSIGGQARAAGLGGATTPGARLL</sequence>
<protein>
    <submittedName>
        <fullName evidence="2">Uncharacterized protein</fullName>
    </submittedName>
</protein>
<organism evidence="2 3">
    <name type="scientific">Oryza sativa subsp. japonica</name>
    <name type="common">Rice</name>
    <dbReference type="NCBI Taxonomy" id="39947"/>
    <lineage>
        <taxon>Eukaryota</taxon>
        <taxon>Viridiplantae</taxon>
        <taxon>Streptophyta</taxon>
        <taxon>Embryophyta</taxon>
        <taxon>Tracheophyta</taxon>
        <taxon>Spermatophyta</taxon>
        <taxon>Magnoliopsida</taxon>
        <taxon>Liliopsida</taxon>
        <taxon>Poales</taxon>
        <taxon>Poaceae</taxon>
        <taxon>BOP clade</taxon>
        <taxon>Oryzoideae</taxon>
        <taxon>Oryzeae</taxon>
        <taxon>Oryzinae</taxon>
        <taxon>Oryza</taxon>
        <taxon>Oryza sativa</taxon>
    </lineage>
</organism>
<dbReference type="EMBL" id="AC136223">
    <property type="protein sequence ID" value="AAT93982.1"/>
    <property type="molecule type" value="Genomic_DNA"/>
</dbReference>
<feature type="region of interest" description="Disordered" evidence="1">
    <location>
        <begin position="32"/>
        <end position="67"/>
    </location>
</feature>
<name>Q6ATI0_ORYSJ</name>
<dbReference type="AlphaFoldDB" id="Q6ATI0"/>
<feature type="region of interest" description="Disordered" evidence="1">
    <location>
        <begin position="92"/>
        <end position="147"/>
    </location>
</feature>